<dbReference type="Gene3D" id="2.180.10.10">
    <property type="entry name" value="RHS repeat-associated core"/>
    <property type="match status" value="1"/>
</dbReference>
<evidence type="ECO:0000256" key="1">
    <source>
        <dbReference type="SAM" id="SignalP"/>
    </source>
</evidence>
<gene>
    <name evidence="2" type="ORF">GJU42_17665</name>
    <name evidence="3" type="ORF">SAMN06265349_101277</name>
</gene>
<organism evidence="3 4">
    <name type="scientific">Flavobacterium resistens</name>
    <dbReference type="NCBI Taxonomy" id="443612"/>
    <lineage>
        <taxon>Bacteria</taxon>
        <taxon>Pseudomonadati</taxon>
        <taxon>Bacteroidota</taxon>
        <taxon>Flavobacteriia</taxon>
        <taxon>Flavobacteriales</taxon>
        <taxon>Flavobacteriaceae</taxon>
        <taxon>Flavobacterium</taxon>
    </lineage>
</organism>
<dbReference type="AlphaFoldDB" id="A0A521ANW6"/>
<feature type="chain" id="PRO_5043205424" evidence="1">
    <location>
        <begin position="21"/>
        <end position="376"/>
    </location>
</feature>
<evidence type="ECO:0000313" key="5">
    <source>
        <dbReference type="Proteomes" id="UP000468990"/>
    </source>
</evidence>
<sequence length="376" mass="44898">MLKNYTAIFCLLFFKLSAQTYFTPQLDKNSDVPLAEYELGIATYFNTNVENEYKRQEYYLTFNDFGLRKDKPVKELTIDTNTDGTIEYYYQFNQDGTIAHFKDYVDENNRSYEYFENLIVIKQESLVKYKDRVFSTSIDSIFFDHNRNIVKELYSSALHGTGGVNTFRKVVEYQFSKSNQLEKKYYYSVRKRPGYSKDFIDGKEIFYENYKDSIVEKGYYAKEQKTELADKTDEEKGLISKSVYYLNNSNIVDRVKVFYSYSSSDVKYDFTINYDKLGRVANYQDRDKESCSFSYDKNGKINQIKRKNKKEPEVVINYIYDNNGRFIYSQKKGEKEKIRPRYFTYEKFGNWETETWDTVIKGVKFTTLITRKISYY</sequence>
<dbReference type="OrthoDB" id="1360179at2"/>
<accession>A0A521ANW6</accession>
<reference evidence="2 5" key="2">
    <citation type="submission" date="2019-11" db="EMBL/GenBank/DDBJ databases">
        <title>Flavobacterium resistens genome.</title>
        <authorList>
            <person name="Wilson V.M."/>
            <person name="Newman J.D."/>
        </authorList>
    </citation>
    <scope>NUCLEOTIDE SEQUENCE [LARGE SCALE GENOMIC DNA]</scope>
    <source>
        <strain evidence="2 5">DSM 19382</strain>
    </source>
</reference>
<evidence type="ECO:0000313" key="2">
    <source>
        <dbReference type="EMBL" id="MRX69802.1"/>
    </source>
</evidence>
<keyword evidence="1" id="KW-0732">Signal</keyword>
<dbReference type="RefSeq" id="WP_142448910.1">
    <property type="nucleotide sequence ID" value="NZ_FXTA01000001.1"/>
</dbReference>
<keyword evidence="5" id="KW-1185">Reference proteome</keyword>
<dbReference type="EMBL" id="WKKG01000010">
    <property type="protein sequence ID" value="MRX69802.1"/>
    <property type="molecule type" value="Genomic_DNA"/>
</dbReference>
<feature type="signal peptide" evidence="1">
    <location>
        <begin position="1"/>
        <end position="20"/>
    </location>
</feature>
<dbReference type="Proteomes" id="UP000317289">
    <property type="component" value="Unassembled WGS sequence"/>
</dbReference>
<evidence type="ECO:0000313" key="3">
    <source>
        <dbReference type="EMBL" id="SMO36503.1"/>
    </source>
</evidence>
<evidence type="ECO:0000313" key="4">
    <source>
        <dbReference type="Proteomes" id="UP000317289"/>
    </source>
</evidence>
<reference evidence="3 4" key="1">
    <citation type="submission" date="2017-05" db="EMBL/GenBank/DDBJ databases">
        <authorList>
            <person name="Varghese N."/>
            <person name="Submissions S."/>
        </authorList>
    </citation>
    <scope>NUCLEOTIDE SEQUENCE [LARGE SCALE GENOMIC DNA]</scope>
    <source>
        <strain evidence="3 4">DSM 19382</strain>
    </source>
</reference>
<dbReference type="Proteomes" id="UP000468990">
    <property type="component" value="Unassembled WGS sequence"/>
</dbReference>
<dbReference type="EMBL" id="FXTA01000001">
    <property type="protein sequence ID" value="SMO36503.1"/>
    <property type="molecule type" value="Genomic_DNA"/>
</dbReference>
<protein>
    <submittedName>
        <fullName evidence="3">YD repeat-containing protein</fullName>
    </submittedName>
</protein>
<name>A0A521ANW6_9FLAO</name>
<proteinExistence type="predicted"/>